<evidence type="ECO:0000256" key="1">
    <source>
        <dbReference type="SAM" id="SignalP"/>
    </source>
</evidence>
<organism evidence="2 3">
    <name type="scientific">Callosobruchus maculatus</name>
    <name type="common">Southern cowpea weevil</name>
    <name type="synonym">Pulse bruchid</name>
    <dbReference type="NCBI Taxonomy" id="64391"/>
    <lineage>
        <taxon>Eukaryota</taxon>
        <taxon>Metazoa</taxon>
        <taxon>Ecdysozoa</taxon>
        <taxon>Arthropoda</taxon>
        <taxon>Hexapoda</taxon>
        <taxon>Insecta</taxon>
        <taxon>Pterygota</taxon>
        <taxon>Neoptera</taxon>
        <taxon>Endopterygota</taxon>
        <taxon>Coleoptera</taxon>
        <taxon>Polyphaga</taxon>
        <taxon>Cucujiformia</taxon>
        <taxon>Chrysomeloidea</taxon>
        <taxon>Chrysomelidae</taxon>
        <taxon>Bruchinae</taxon>
        <taxon>Bruchini</taxon>
        <taxon>Callosobruchus</taxon>
    </lineage>
</organism>
<feature type="non-terminal residue" evidence="2">
    <location>
        <position position="59"/>
    </location>
</feature>
<keyword evidence="3" id="KW-1185">Reference proteome</keyword>
<dbReference type="EMBL" id="CAACVG010006181">
    <property type="protein sequence ID" value="VEN39958.1"/>
    <property type="molecule type" value="Genomic_DNA"/>
</dbReference>
<feature type="signal peptide" evidence="1">
    <location>
        <begin position="1"/>
        <end position="19"/>
    </location>
</feature>
<evidence type="ECO:0000313" key="3">
    <source>
        <dbReference type="Proteomes" id="UP000410492"/>
    </source>
</evidence>
<dbReference type="Proteomes" id="UP000410492">
    <property type="component" value="Unassembled WGS sequence"/>
</dbReference>
<name>A0A653BWE6_CALMS</name>
<dbReference type="AlphaFoldDB" id="A0A653BWE6"/>
<sequence length="59" mass="6331">MALFKRSLVCFATVASCMGIFIGGEQDVASPLRVAQCRATCLERILSGKMFDGALTECL</sequence>
<keyword evidence="1" id="KW-0732">Signal</keyword>
<accession>A0A653BWE6</accession>
<feature type="chain" id="PRO_5024987552" description="Apple domain-containing protein" evidence="1">
    <location>
        <begin position="20"/>
        <end position="59"/>
    </location>
</feature>
<evidence type="ECO:0000313" key="2">
    <source>
        <dbReference type="EMBL" id="VEN39958.1"/>
    </source>
</evidence>
<gene>
    <name evidence="2" type="ORF">CALMAC_LOCUS4298</name>
</gene>
<evidence type="ECO:0008006" key="4">
    <source>
        <dbReference type="Google" id="ProtNLM"/>
    </source>
</evidence>
<reference evidence="2 3" key="1">
    <citation type="submission" date="2019-01" db="EMBL/GenBank/DDBJ databases">
        <authorList>
            <person name="Sayadi A."/>
        </authorList>
    </citation>
    <scope>NUCLEOTIDE SEQUENCE [LARGE SCALE GENOMIC DNA]</scope>
</reference>
<proteinExistence type="predicted"/>
<dbReference type="PROSITE" id="PS51257">
    <property type="entry name" value="PROKAR_LIPOPROTEIN"/>
    <property type="match status" value="1"/>
</dbReference>
<protein>
    <recommendedName>
        <fullName evidence="4">Apple domain-containing protein</fullName>
    </recommendedName>
</protein>
<dbReference type="OrthoDB" id="8195614at2759"/>